<gene>
    <name evidence="2" type="ORF">PIB30_095166</name>
</gene>
<name>A0ABU6SX81_9FABA</name>
<reference evidence="2 3" key="1">
    <citation type="journal article" date="2023" name="Plants (Basel)">
        <title>Bridging the Gap: Combining Genomics and Transcriptomics Approaches to Understand Stylosanthes scabra, an Orphan Legume from the Brazilian Caatinga.</title>
        <authorList>
            <person name="Ferreira-Neto J.R.C."/>
            <person name="da Silva M.D."/>
            <person name="Binneck E."/>
            <person name="de Melo N.F."/>
            <person name="da Silva R.H."/>
            <person name="de Melo A.L.T.M."/>
            <person name="Pandolfi V."/>
            <person name="Bustamante F.O."/>
            <person name="Brasileiro-Vidal A.C."/>
            <person name="Benko-Iseppon A.M."/>
        </authorList>
    </citation>
    <scope>NUCLEOTIDE SEQUENCE [LARGE SCALE GENOMIC DNA]</scope>
    <source>
        <tissue evidence="2">Leaves</tissue>
    </source>
</reference>
<feature type="non-terminal residue" evidence="2">
    <location>
        <position position="1"/>
    </location>
</feature>
<sequence>QSIESSIKEDTSTYPGSATTTAAYIQSPPQSWWNSTNFNEVTNTNSMKLHLPFTKDFQS</sequence>
<feature type="compositionally biased region" description="Basic and acidic residues" evidence="1">
    <location>
        <begin position="1"/>
        <end position="11"/>
    </location>
</feature>
<keyword evidence="3" id="KW-1185">Reference proteome</keyword>
<dbReference type="EMBL" id="JASCZI010062570">
    <property type="protein sequence ID" value="MED6140636.1"/>
    <property type="molecule type" value="Genomic_DNA"/>
</dbReference>
<evidence type="ECO:0000313" key="3">
    <source>
        <dbReference type="Proteomes" id="UP001341840"/>
    </source>
</evidence>
<accession>A0ABU6SX81</accession>
<evidence type="ECO:0000313" key="2">
    <source>
        <dbReference type="EMBL" id="MED6140636.1"/>
    </source>
</evidence>
<protein>
    <submittedName>
        <fullName evidence="2">Uncharacterized protein</fullName>
    </submittedName>
</protein>
<feature type="region of interest" description="Disordered" evidence="1">
    <location>
        <begin position="1"/>
        <end position="21"/>
    </location>
</feature>
<organism evidence="2 3">
    <name type="scientific">Stylosanthes scabra</name>
    <dbReference type="NCBI Taxonomy" id="79078"/>
    <lineage>
        <taxon>Eukaryota</taxon>
        <taxon>Viridiplantae</taxon>
        <taxon>Streptophyta</taxon>
        <taxon>Embryophyta</taxon>
        <taxon>Tracheophyta</taxon>
        <taxon>Spermatophyta</taxon>
        <taxon>Magnoliopsida</taxon>
        <taxon>eudicotyledons</taxon>
        <taxon>Gunneridae</taxon>
        <taxon>Pentapetalae</taxon>
        <taxon>rosids</taxon>
        <taxon>fabids</taxon>
        <taxon>Fabales</taxon>
        <taxon>Fabaceae</taxon>
        <taxon>Papilionoideae</taxon>
        <taxon>50 kb inversion clade</taxon>
        <taxon>dalbergioids sensu lato</taxon>
        <taxon>Dalbergieae</taxon>
        <taxon>Pterocarpus clade</taxon>
        <taxon>Stylosanthes</taxon>
    </lineage>
</organism>
<comment type="caution">
    <text evidence="2">The sequence shown here is derived from an EMBL/GenBank/DDBJ whole genome shotgun (WGS) entry which is preliminary data.</text>
</comment>
<evidence type="ECO:0000256" key="1">
    <source>
        <dbReference type="SAM" id="MobiDB-lite"/>
    </source>
</evidence>
<proteinExistence type="predicted"/>
<feature type="compositionally biased region" description="Polar residues" evidence="1">
    <location>
        <begin position="12"/>
        <end position="21"/>
    </location>
</feature>
<dbReference type="Proteomes" id="UP001341840">
    <property type="component" value="Unassembled WGS sequence"/>
</dbReference>